<reference evidence="2 3" key="1">
    <citation type="submission" date="2019-12" db="EMBL/GenBank/DDBJ databases">
        <title>Genomic-based taxomic classification of the family Erythrobacteraceae.</title>
        <authorList>
            <person name="Xu L."/>
        </authorList>
    </citation>
    <scope>NUCLEOTIDE SEQUENCE [LARGE SCALE GENOMIC DNA]</scope>
    <source>
        <strain evidence="2 3">H32</strain>
    </source>
</reference>
<organism evidence="2 3">
    <name type="scientific">Pelagerythrobacter marinus</name>
    <dbReference type="NCBI Taxonomy" id="538382"/>
    <lineage>
        <taxon>Bacteria</taxon>
        <taxon>Pseudomonadati</taxon>
        <taxon>Pseudomonadota</taxon>
        <taxon>Alphaproteobacteria</taxon>
        <taxon>Sphingomonadales</taxon>
        <taxon>Erythrobacteraceae</taxon>
        <taxon>Pelagerythrobacter</taxon>
    </lineage>
</organism>
<feature type="domain" description="HTH cro/C1-type" evidence="1">
    <location>
        <begin position="27"/>
        <end position="59"/>
    </location>
</feature>
<dbReference type="SUPFAM" id="SSF47413">
    <property type="entry name" value="lambda repressor-like DNA-binding domains"/>
    <property type="match status" value="1"/>
</dbReference>
<dbReference type="InterPro" id="IPR010982">
    <property type="entry name" value="Lambda_DNA-bd_dom_sf"/>
</dbReference>
<comment type="caution">
    <text evidence="2">The sequence shown here is derived from an EMBL/GenBank/DDBJ whole genome shotgun (WGS) entry which is preliminary data.</text>
</comment>
<keyword evidence="3" id="KW-1185">Reference proteome</keyword>
<dbReference type="Gene3D" id="1.10.260.40">
    <property type="entry name" value="lambda repressor-like DNA-binding domains"/>
    <property type="match status" value="1"/>
</dbReference>
<proteinExistence type="predicted"/>
<gene>
    <name evidence="2" type="ORF">GRI72_02825</name>
</gene>
<dbReference type="InterPro" id="IPR001387">
    <property type="entry name" value="Cro/C1-type_HTH"/>
</dbReference>
<protein>
    <submittedName>
        <fullName evidence="2">Helix-turn-helix domain-containing protein</fullName>
    </submittedName>
</protein>
<sequence length="80" mass="8711">MIPETVCAYQHLTPLCVCAYIRGMDSILGIRKALGLSQVEMAARLGLHQTTISRFERGELPTDKRTLLAAQALLAGREAA</sequence>
<dbReference type="CDD" id="cd00093">
    <property type="entry name" value="HTH_XRE"/>
    <property type="match status" value="1"/>
</dbReference>
<evidence type="ECO:0000259" key="1">
    <source>
        <dbReference type="PROSITE" id="PS50943"/>
    </source>
</evidence>
<evidence type="ECO:0000313" key="2">
    <source>
        <dbReference type="EMBL" id="MXO67766.1"/>
    </source>
</evidence>
<name>A0ABW9USB2_9SPHN</name>
<dbReference type="Pfam" id="PF01381">
    <property type="entry name" value="HTH_3"/>
    <property type="match status" value="1"/>
</dbReference>
<dbReference type="SMART" id="SM00530">
    <property type="entry name" value="HTH_XRE"/>
    <property type="match status" value="1"/>
</dbReference>
<dbReference type="PROSITE" id="PS50943">
    <property type="entry name" value="HTH_CROC1"/>
    <property type="match status" value="1"/>
</dbReference>
<dbReference type="EMBL" id="WTYO01000001">
    <property type="protein sequence ID" value="MXO67766.1"/>
    <property type="molecule type" value="Genomic_DNA"/>
</dbReference>
<evidence type="ECO:0000313" key="3">
    <source>
        <dbReference type="Proteomes" id="UP000444401"/>
    </source>
</evidence>
<dbReference type="Proteomes" id="UP000444401">
    <property type="component" value="Unassembled WGS sequence"/>
</dbReference>
<accession>A0ABW9USB2</accession>